<keyword evidence="4" id="KW-1185">Reference proteome</keyword>
<dbReference type="Proteomes" id="UP001165341">
    <property type="component" value="Unassembled WGS sequence"/>
</dbReference>
<comment type="similarity">
    <text evidence="1">Belongs to the F420H(2)-dependent quinone reductase family.</text>
</comment>
<dbReference type="GO" id="GO:0005886">
    <property type="term" value="C:plasma membrane"/>
    <property type="evidence" value="ECO:0007669"/>
    <property type="project" value="TreeGrafter"/>
</dbReference>
<dbReference type="PANTHER" id="PTHR39428:SF3">
    <property type="entry name" value="DEAZAFLAVIN-DEPENDENT NITROREDUCTASE"/>
    <property type="match status" value="1"/>
</dbReference>
<comment type="caution">
    <text evidence="3">The sequence shown here is derived from an EMBL/GenBank/DDBJ whole genome shotgun (WGS) entry which is preliminary data.</text>
</comment>
<evidence type="ECO:0000256" key="2">
    <source>
        <dbReference type="ARBA" id="ARBA00049106"/>
    </source>
</evidence>
<dbReference type="EMBL" id="JALGAR010000001">
    <property type="protein sequence ID" value="MCI4657314.1"/>
    <property type="molecule type" value="Genomic_DNA"/>
</dbReference>
<dbReference type="GO" id="GO:0070967">
    <property type="term" value="F:coenzyme F420 binding"/>
    <property type="evidence" value="ECO:0007669"/>
    <property type="project" value="TreeGrafter"/>
</dbReference>
<accession>A0AA41QTR0</accession>
<dbReference type="AlphaFoldDB" id="A0AA41QTR0"/>
<gene>
    <name evidence="3" type="ORF">MQH31_05750</name>
</gene>
<comment type="catalytic activity">
    <reaction evidence="2">
        <text>oxidized coenzyme F420-(gamma-L-Glu)(n) + a quinol + H(+) = reduced coenzyme F420-(gamma-L-Glu)(n) + a quinone</text>
        <dbReference type="Rhea" id="RHEA:39663"/>
        <dbReference type="Rhea" id="RHEA-COMP:12939"/>
        <dbReference type="Rhea" id="RHEA-COMP:14378"/>
        <dbReference type="ChEBI" id="CHEBI:15378"/>
        <dbReference type="ChEBI" id="CHEBI:24646"/>
        <dbReference type="ChEBI" id="CHEBI:132124"/>
        <dbReference type="ChEBI" id="CHEBI:133980"/>
        <dbReference type="ChEBI" id="CHEBI:139511"/>
    </reaction>
</comment>
<name>A0AA41QTR0_9MICO</name>
<dbReference type="InterPro" id="IPR012349">
    <property type="entry name" value="Split_barrel_FMN-bd"/>
</dbReference>
<organism evidence="3 4">
    <name type="scientific">Cryobacterium zhongshanensis</name>
    <dbReference type="NCBI Taxonomy" id="2928153"/>
    <lineage>
        <taxon>Bacteria</taxon>
        <taxon>Bacillati</taxon>
        <taxon>Actinomycetota</taxon>
        <taxon>Actinomycetes</taxon>
        <taxon>Micrococcales</taxon>
        <taxon>Microbacteriaceae</taxon>
        <taxon>Cryobacterium</taxon>
    </lineage>
</organism>
<evidence type="ECO:0000313" key="4">
    <source>
        <dbReference type="Proteomes" id="UP001165341"/>
    </source>
</evidence>
<protein>
    <submittedName>
        <fullName evidence="3">Nitroreductase family deazaflavin-dependent oxidoreductase</fullName>
    </submittedName>
</protein>
<evidence type="ECO:0000313" key="3">
    <source>
        <dbReference type="EMBL" id="MCI4657314.1"/>
    </source>
</evidence>
<dbReference type="Pfam" id="PF04075">
    <property type="entry name" value="F420H2_quin_red"/>
    <property type="match status" value="1"/>
</dbReference>
<sequence length="146" mass="16120">MGLRDRLVDLGMKTMSLTHRAVLKASGGRLLASFGPIPVVELHTIGRSTGKRRTTMLTAPIHDRNRFVLIASKGGSDRNPQWYLNLVANPDVELTVHGTTKKLRARTADAAEKAALWPQIVAAYKGYEGYQQKTSRDIPVVVCEPR</sequence>
<dbReference type="RefSeq" id="WP_243011263.1">
    <property type="nucleotide sequence ID" value="NZ_JALGAR010000001.1"/>
</dbReference>
<dbReference type="GO" id="GO:0016491">
    <property type="term" value="F:oxidoreductase activity"/>
    <property type="evidence" value="ECO:0007669"/>
    <property type="project" value="InterPro"/>
</dbReference>
<dbReference type="NCBIfam" id="TIGR00026">
    <property type="entry name" value="hi_GC_TIGR00026"/>
    <property type="match status" value="1"/>
</dbReference>
<evidence type="ECO:0000256" key="1">
    <source>
        <dbReference type="ARBA" id="ARBA00008710"/>
    </source>
</evidence>
<proteinExistence type="inferred from homology"/>
<dbReference type="Gene3D" id="2.30.110.10">
    <property type="entry name" value="Electron Transport, Fmn-binding Protein, Chain A"/>
    <property type="match status" value="1"/>
</dbReference>
<reference evidence="3" key="1">
    <citation type="submission" date="2022-03" db="EMBL/GenBank/DDBJ databases">
        <title>Cryobacterium sp. nov. strain ZS14-85, isolated from Antarctic soil.</title>
        <authorList>
            <person name="Li J."/>
            <person name="Niu G."/>
        </authorList>
    </citation>
    <scope>NUCLEOTIDE SEQUENCE</scope>
    <source>
        <strain evidence="3">ZS14-85</strain>
    </source>
</reference>
<dbReference type="PANTHER" id="PTHR39428">
    <property type="entry name" value="F420H(2)-DEPENDENT QUINONE REDUCTASE RV1261C"/>
    <property type="match status" value="1"/>
</dbReference>
<dbReference type="InterPro" id="IPR004378">
    <property type="entry name" value="F420H2_quin_Rdtase"/>
</dbReference>